<evidence type="ECO:0000256" key="5">
    <source>
        <dbReference type="ARBA" id="ARBA00023136"/>
    </source>
</evidence>
<comment type="similarity">
    <text evidence="2">Belongs to the ZIP transporter (TC 2.A.5) family.</text>
</comment>
<dbReference type="Pfam" id="PF02535">
    <property type="entry name" value="Zip"/>
    <property type="match status" value="1"/>
</dbReference>
<evidence type="ECO:0000313" key="8">
    <source>
        <dbReference type="Proteomes" id="UP000038040"/>
    </source>
</evidence>
<protein>
    <submittedName>
        <fullName evidence="9">Zinc transporter ZIP10</fullName>
    </submittedName>
</protein>
<keyword evidence="5 7" id="KW-0472">Membrane</keyword>
<reference evidence="9" key="1">
    <citation type="submission" date="2017-02" db="UniProtKB">
        <authorList>
            <consortium name="WormBaseParasite"/>
        </authorList>
    </citation>
    <scope>IDENTIFICATION</scope>
</reference>
<feature type="transmembrane region" description="Helical" evidence="7">
    <location>
        <begin position="319"/>
        <end position="342"/>
    </location>
</feature>
<comment type="subcellular location">
    <subcellularLocation>
        <location evidence="1">Membrane</location>
        <topology evidence="1">Multi-pass membrane protein</topology>
    </subcellularLocation>
</comment>
<dbReference type="PANTHER" id="PTHR12191:SF37">
    <property type="entry name" value="ZINC TRANSPORTER FOI"/>
    <property type="match status" value="1"/>
</dbReference>
<dbReference type="GO" id="GO:0140410">
    <property type="term" value="F:monoatomic cation:bicarbonate symporter activity"/>
    <property type="evidence" value="ECO:0007669"/>
    <property type="project" value="TreeGrafter"/>
</dbReference>
<evidence type="ECO:0000256" key="3">
    <source>
        <dbReference type="ARBA" id="ARBA00022692"/>
    </source>
</evidence>
<dbReference type="AlphaFoldDB" id="A0A0N4U625"/>
<dbReference type="InterPro" id="IPR050799">
    <property type="entry name" value="ZIP_Transporter"/>
</dbReference>
<keyword evidence="4 7" id="KW-1133">Transmembrane helix</keyword>
<dbReference type="Proteomes" id="UP000038040">
    <property type="component" value="Unplaced"/>
</dbReference>
<evidence type="ECO:0000256" key="7">
    <source>
        <dbReference type="SAM" id="Phobius"/>
    </source>
</evidence>
<evidence type="ECO:0000256" key="2">
    <source>
        <dbReference type="ARBA" id="ARBA00006939"/>
    </source>
</evidence>
<evidence type="ECO:0000256" key="6">
    <source>
        <dbReference type="SAM" id="MobiDB-lite"/>
    </source>
</evidence>
<dbReference type="GO" id="GO:0005886">
    <property type="term" value="C:plasma membrane"/>
    <property type="evidence" value="ECO:0007669"/>
    <property type="project" value="TreeGrafter"/>
</dbReference>
<dbReference type="GO" id="GO:0071578">
    <property type="term" value="P:zinc ion import across plasma membrane"/>
    <property type="evidence" value="ECO:0007669"/>
    <property type="project" value="TreeGrafter"/>
</dbReference>
<feature type="transmembrane region" description="Helical" evidence="7">
    <location>
        <begin position="259"/>
        <end position="282"/>
    </location>
</feature>
<sequence length="347" mass="38709">LSSLSGVFTIPLLKKRGRNRYMNIFIALAISTLSADTILHIIPLMMRVHRHSHGYFYGGEIHSNSCNHLQLHSSKSNKLATLAAESGTANEHAHNHSEHHEKSHSDHHGHRNSEYQDRSNSVHQSHNHFNKSDRSCLGNHAHIYSESHRRSSSRHGHSHFTYHSVTIQEIICKNSKRNATLSLEDKPVIFCGLKTVAITILLGDALHNFIDGIAVGASFAMSFTLGVSTSLAVIFHELPHEVGDFIVLIESGLSIPKAITLNFLSALTAFAGLFIGLAAIAIDNAVEILLAVTAAIFLYIAWIEMLIHLKRTICDDPWYLTLILQSIGFLSGFILMFLVAWYEHYFH</sequence>
<feature type="transmembrane region" description="Helical" evidence="7">
    <location>
        <begin position="288"/>
        <end position="307"/>
    </location>
</feature>
<evidence type="ECO:0000256" key="4">
    <source>
        <dbReference type="ARBA" id="ARBA00022989"/>
    </source>
</evidence>
<dbReference type="WBParaSite" id="DME_0000234501-mRNA-1">
    <property type="protein sequence ID" value="DME_0000234501-mRNA-1"/>
    <property type="gene ID" value="DME_0000234501"/>
</dbReference>
<feature type="compositionally biased region" description="Basic and acidic residues" evidence="6">
    <location>
        <begin position="91"/>
        <end position="117"/>
    </location>
</feature>
<organism evidence="8 9">
    <name type="scientific">Dracunculus medinensis</name>
    <name type="common">Guinea worm</name>
    <dbReference type="NCBI Taxonomy" id="318479"/>
    <lineage>
        <taxon>Eukaryota</taxon>
        <taxon>Metazoa</taxon>
        <taxon>Ecdysozoa</taxon>
        <taxon>Nematoda</taxon>
        <taxon>Chromadorea</taxon>
        <taxon>Rhabditida</taxon>
        <taxon>Spirurina</taxon>
        <taxon>Dracunculoidea</taxon>
        <taxon>Dracunculidae</taxon>
        <taxon>Dracunculus</taxon>
    </lineage>
</organism>
<keyword evidence="3 7" id="KW-0812">Transmembrane</keyword>
<evidence type="ECO:0000256" key="1">
    <source>
        <dbReference type="ARBA" id="ARBA00004141"/>
    </source>
</evidence>
<dbReference type="PANTHER" id="PTHR12191">
    <property type="entry name" value="SOLUTE CARRIER FAMILY 39"/>
    <property type="match status" value="1"/>
</dbReference>
<name>A0A0N4U625_DRAME</name>
<evidence type="ECO:0000313" key="9">
    <source>
        <dbReference type="WBParaSite" id="DME_0000234501-mRNA-1"/>
    </source>
</evidence>
<feature type="transmembrane region" description="Helical" evidence="7">
    <location>
        <begin position="20"/>
        <end position="42"/>
    </location>
</feature>
<dbReference type="InterPro" id="IPR003689">
    <property type="entry name" value="ZIP"/>
</dbReference>
<feature type="region of interest" description="Disordered" evidence="6">
    <location>
        <begin position="81"/>
        <end position="134"/>
    </location>
</feature>
<feature type="transmembrane region" description="Helical" evidence="7">
    <location>
        <begin position="213"/>
        <end position="238"/>
    </location>
</feature>
<dbReference type="GO" id="GO:0030003">
    <property type="term" value="P:intracellular monoatomic cation homeostasis"/>
    <property type="evidence" value="ECO:0007669"/>
    <property type="project" value="TreeGrafter"/>
</dbReference>
<proteinExistence type="inferred from homology"/>
<accession>A0A0N4U625</accession>
<dbReference type="GO" id="GO:0005385">
    <property type="term" value="F:zinc ion transmembrane transporter activity"/>
    <property type="evidence" value="ECO:0007669"/>
    <property type="project" value="TreeGrafter"/>
</dbReference>